<dbReference type="Proteomes" id="UP000823399">
    <property type="component" value="Unassembled WGS sequence"/>
</dbReference>
<comment type="caution">
    <text evidence="2">The sequence shown here is derived from an EMBL/GenBank/DDBJ whole genome shotgun (WGS) entry which is preliminary data.</text>
</comment>
<gene>
    <name evidence="2" type="ORF">F5147DRAFT_651159</name>
</gene>
<proteinExistence type="predicted"/>
<accession>A0A9P7JVU3</accession>
<dbReference type="RefSeq" id="XP_041295118.1">
    <property type="nucleotide sequence ID" value="XM_041433517.1"/>
</dbReference>
<dbReference type="AlphaFoldDB" id="A0A9P7JVU3"/>
<name>A0A9P7JVU3_9AGAM</name>
<feature type="region of interest" description="Disordered" evidence="1">
    <location>
        <begin position="136"/>
        <end position="169"/>
    </location>
</feature>
<organism evidence="2 3">
    <name type="scientific">Suillus discolor</name>
    <dbReference type="NCBI Taxonomy" id="1912936"/>
    <lineage>
        <taxon>Eukaryota</taxon>
        <taxon>Fungi</taxon>
        <taxon>Dikarya</taxon>
        <taxon>Basidiomycota</taxon>
        <taxon>Agaricomycotina</taxon>
        <taxon>Agaricomycetes</taxon>
        <taxon>Agaricomycetidae</taxon>
        <taxon>Boletales</taxon>
        <taxon>Suillineae</taxon>
        <taxon>Suillaceae</taxon>
        <taxon>Suillus</taxon>
    </lineage>
</organism>
<keyword evidence="3" id="KW-1185">Reference proteome</keyword>
<evidence type="ECO:0000313" key="3">
    <source>
        <dbReference type="Proteomes" id="UP000823399"/>
    </source>
</evidence>
<protein>
    <submittedName>
        <fullName evidence="2">Uncharacterized protein</fullName>
    </submittedName>
</protein>
<feature type="region of interest" description="Disordered" evidence="1">
    <location>
        <begin position="182"/>
        <end position="225"/>
    </location>
</feature>
<feature type="compositionally biased region" description="Low complexity" evidence="1">
    <location>
        <begin position="208"/>
        <end position="219"/>
    </location>
</feature>
<dbReference type="EMBL" id="JABBWM010000016">
    <property type="protein sequence ID" value="KAG2112061.1"/>
    <property type="molecule type" value="Genomic_DNA"/>
</dbReference>
<dbReference type="OrthoDB" id="2676029at2759"/>
<evidence type="ECO:0000313" key="2">
    <source>
        <dbReference type="EMBL" id="KAG2112061.1"/>
    </source>
</evidence>
<evidence type="ECO:0000256" key="1">
    <source>
        <dbReference type="SAM" id="MobiDB-lite"/>
    </source>
</evidence>
<reference evidence="2" key="1">
    <citation type="journal article" date="2020" name="New Phytol.">
        <title>Comparative genomics reveals dynamic genome evolution in host specialist ectomycorrhizal fungi.</title>
        <authorList>
            <person name="Lofgren L.A."/>
            <person name="Nguyen N.H."/>
            <person name="Vilgalys R."/>
            <person name="Ruytinx J."/>
            <person name="Liao H.L."/>
            <person name="Branco S."/>
            <person name="Kuo A."/>
            <person name="LaButti K."/>
            <person name="Lipzen A."/>
            <person name="Andreopoulos W."/>
            <person name="Pangilinan J."/>
            <person name="Riley R."/>
            <person name="Hundley H."/>
            <person name="Na H."/>
            <person name="Barry K."/>
            <person name="Grigoriev I.V."/>
            <person name="Stajich J.E."/>
            <person name="Kennedy P.G."/>
        </authorList>
    </citation>
    <scope>NUCLEOTIDE SEQUENCE</scope>
    <source>
        <strain evidence="2">FC423</strain>
    </source>
</reference>
<sequence length="472" mass="52574">MPPSRSITLFQPNLEMSQHTANVLNAHLINGNHHADYLVLNSSQYKELREEARHMGEFLPSIVISAKFAEPKLISQYGNINIPMIELPLETQSIRSPTPMAFACRITSGPFLPGYDTDFYTKDNFSATAEVKRGEVRLKKEEETDDEDSMCRNVPPTPPPTPSIQSRAPALKPVSLPIAEGWTNITKETSGGDVNAEGIRDNEDTSDDSMSTNSSSSLSDGEDNDALMLPSQMIVYHCLSHLAQDLANPESHCTIPSLVPSLKSNRTLDMLDEAMADQAVHELGLELAGFHTARPSSVFHYDTPSYDKTVPHGRSCLHTHLYELKNMRAILQLMHATLTPIQSQESLLSLIFMIVDRVHCIPANINWVSFFLQMCPTSNPLFTIDKAATLHTASGLFRFYSYFQLTDTINDLLALSLLDEDIVHQLLQNYSLDNLCGTGVMLNVSSNYLLCTAKSQAQRCFNTWHIGPYILE</sequence>
<dbReference type="GeneID" id="64695776"/>